<dbReference type="Gene3D" id="2.60.40.1760">
    <property type="entry name" value="glycosyl hydrolase (family 31)"/>
    <property type="match status" value="1"/>
</dbReference>
<dbReference type="RefSeq" id="WP_338204095.1">
    <property type="nucleotide sequence ID" value="NZ_JAEKNR010000198.1"/>
</dbReference>
<dbReference type="Pfam" id="PF01055">
    <property type="entry name" value="Glyco_hydro_31_2nd"/>
    <property type="match status" value="1"/>
</dbReference>
<dbReference type="EMBL" id="JAEKNR010000198">
    <property type="protein sequence ID" value="MBJ7600321.1"/>
    <property type="molecule type" value="Genomic_DNA"/>
</dbReference>
<dbReference type="GO" id="GO:0016798">
    <property type="term" value="F:hydrolase activity, acting on glycosyl bonds"/>
    <property type="evidence" value="ECO:0007669"/>
    <property type="project" value="UniProtKB-KW"/>
</dbReference>
<dbReference type="InterPro" id="IPR017853">
    <property type="entry name" value="GH"/>
</dbReference>
<dbReference type="InterPro" id="IPR048395">
    <property type="entry name" value="Glyco_hydro_31_C"/>
</dbReference>
<evidence type="ECO:0000256" key="1">
    <source>
        <dbReference type="ARBA" id="ARBA00007806"/>
    </source>
</evidence>
<dbReference type="Pfam" id="PF21365">
    <property type="entry name" value="Glyco_hydro_31_3rd"/>
    <property type="match status" value="1"/>
</dbReference>
<dbReference type="PROSITE" id="PS00129">
    <property type="entry name" value="GLYCOSYL_HYDROL_F31_1"/>
    <property type="match status" value="1"/>
</dbReference>
<dbReference type="Pfam" id="PF13802">
    <property type="entry name" value="Gal_mutarotas_2"/>
    <property type="match status" value="1"/>
</dbReference>
<dbReference type="InterPro" id="IPR013780">
    <property type="entry name" value="Glyco_hydro_b"/>
</dbReference>
<proteinExistence type="inferred from homology"/>
<organism evidence="8 9">
    <name type="scientific">Candidatus Nephthysia bennettiae</name>
    <dbReference type="NCBI Taxonomy" id="3127016"/>
    <lineage>
        <taxon>Bacteria</taxon>
        <taxon>Bacillati</taxon>
        <taxon>Candidatus Dormiibacterota</taxon>
        <taxon>Candidatus Dormibacteria</taxon>
        <taxon>Candidatus Dormibacterales</taxon>
        <taxon>Candidatus Dormibacteraceae</taxon>
        <taxon>Candidatus Nephthysia</taxon>
    </lineage>
</organism>
<keyword evidence="3 4" id="KW-0326">Glycosidase</keyword>
<feature type="domain" description="Glycoside hydrolase family 31 TIM barrel" evidence="5">
    <location>
        <begin position="266"/>
        <end position="586"/>
    </location>
</feature>
<accession>A0A934N9C0</accession>
<feature type="domain" description="Glycosyl hydrolase family 31 C-terminal" evidence="7">
    <location>
        <begin position="595"/>
        <end position="681"/>
    </location>
</feature>
<feature type="domain" description="Glycoside hydrolase family 31 N-terminal" evidence="6">
    <location>
        <begin position="32"/>
        <end position="222"/>
    </location>
</feature>
<evidence type="ECO:0000313" key="8">
    <source>
        <dbReference type="EMBL" id="MBJ7600321.1"/>
    </source>
</evidence>
<protein>
    <submittedName>
        <fullName evidence="8">DUF4968 domain-containing protein</fullName>
    </submittedName>
</protein>
<dbReference type="CDD" id="cd14752">
    <property type="entry name" value="GH31_N"/>
    <property type="match status" value="1"/>
</dbReference>
<evidence type="ECO:0000259" key="7">
    <source>
        <dbReference type="Pfam" id="PF21365"/>
    </source>
</evidence>
<dbReference type="SUPFAM" id="SSF51011">
    <property type="entry name" value="Glycosyl hydrolase domain"/>
    <property type="match status" value="1"/>
</dbReference>
<evidence type="ECO:0000256" key="2">
    <source>
        <dbReference type="ARBA" id="ARBA00022801"/>
    </source>
</evidence>
<name>A0A934N9C0_9BACT</name>
<comment type="caution">
    <text evidence="8">The sequence shown here is derived from an EMBL/GenBank/DDBJ whole genome shotgun (WGS) entry which is preliminary data.</text>
</comment>
<evidence type="ECO:0000259" key="5">
    <source>
        <dbReference type="Pfam" id="PF01055"/>
    </source>
</evidence>
<comment type="similarity">
    <text evidence="1 4">Belongs to the glycosyl hydrolase 31 family.</text>
</comment>
<evidence type="ECO:0000259" key="6">
    <source>
        <dbReference type="Pfam" id="PF13802"/>
    </source>
</evidence>
<gene>
    <name evidence="8" type="ORF">JF922_19880</name>
</gene>
<evidence type="ECO:0000256" key="3">
    <source>
        <dbReference type="ARBA" id="ARBA00023295"/>
    </source>
</evidence>
<dbReference type="Proteomes" id="UP000612893">
    <property type="component" value="Unassembled WGS sequence"/>
</dbReference>
<reference evidence="8" key="1">
    <citation type="submission" date="2020-10" db="EMBL/GenBank/DDBJ databases">
        <title>Ca. Dormibacterota MAGs.</title>
        <authorList>
            <person name="Montgomery K."/>
        </authorList>
    </citation>
    <scope>NUCLEOTIDE SEQUENCE [LARGE SCALE GENOMIC DNA]</scope>
    <source>
        <strain evidence="8">SC8812_S17_10</strain>
    </source>
</reference>
<dbReference type="InterPro" id="IPR025887">
    <property type="entry name" value="Glyco_hydro_31_N_dom"/>
</dbReference>
<sequence length="805" mass="90283">MPETGSYLRFERVASVAETERGLMAELHGERLRIDVVRADVVRVKISRGGVFDESPTFAVCVDPLSGSAEFTTEHEDGVVRLRTPALVVSLSLDPFRLDVHRADGSTVVETAPDADGRYWAYATLNDAFTVRRRCRREDAVYGLGEKTGHHNRMGRDFTLWNTDVLDPYSTLEFTAGREDNDPRAHRTSTEFDPYYVSIPFFYHQTYPAGTMAASFVDNGYRGGYEFSHAQEYRIHFSGGQYTEYIFAGPGMPEILEAYTWLTGRTPLPPLWSLGYHQSRWFNYTQEAVEQLARRHREEAIPCDALWLDIEYMDGYRVFTWDTEAFPDPAGMLDRLAAKGFRVVTIIDPGVKFEPGYRVFDQALARDVLCKTEGGDVYIGQVWPGNTAFPDFVREEARSWWGELNAAHVESGLAGIWNDMNEPATGMIPAAAMRFDSGRSSHERYHNQYALLMAMATTEGLLRAMPDRRTFVLSRAGFAGIQRYSANWMGDNLSRWDHLCLSLPMAMGLGLSGQAFVGADIGGFAGHSNAELFLRWMQYGVLTPFCRNHSEIGNVDQYAWAWGDVIEDMVREAIRLRYRLLPYLYAAFLRASETGAPVQRPLVFDYQYDPAVRDVDDEYLLGPDLLVAPVVDSGVTARQVYLPPGSWYDWHSGELVGGGRFMVAQTPMDRIPIYARGGAVIPMWPEAPPSTSEHHPSLIELHLFVPEADGVHRSFLQEDDGVTLAALQGARYRTRFELTRSGGRVAVQARVEGEGYPEFTREAFQVVIHGAAPGTIRLDGAELPRDGHHFVVPNTGGGFAVSFEL</sequence>
<dbReference type="CDD" id="cd06604">
    <property type="entry name" value="GH31_glucosidase_II_MalA"/>
    <property type="match status" value="1"/>
</dbReference>
<evidence type="ECO:0000256" key="4">
    <source>
        <dbReference type="RuleBase" id="RU361185"/>
    </source>
</evidence>
<dbReference type="InterPro" id="IPR011013">
    <property type="entry name" value="Gal_mutarotase_sf_dom"/>
</dbReference>
<dbReference type="PANTHER" id="PTHR22762:SF166">
    <property type="entry name" value="ALPHA-GLUCOSIDASE"/>
    <property type="match status" value="1"/>
</dbReference>
<dbReference type="PANTHER" id="PTHR22762">
    <property type="entry name" value="ALPHA-GLUCOSIDASE"/>
    <property type="match status" value="1"/>
</dbReference>
<dbReference type="InterPro" id="IPR000322">
    <property type="entry name" value="Glyco_hydro_31_TIM"/>
</dbReference>
<dbReference type="SUPFAM" id="SSF51445">
    <property type="entry name" value="(Trans)glycosidases"/>
    <property type="match status" value="1"/>
</dbReference>
<dbReference type="Gene3D" id="3.20.20.80">
    <property type="entry name" value="Glycosidases"/>
    <property type="match status" value="2"/>
</dbReference>
<dbReference type="InterPro" id="IPR030458">
    <property type="entry name" value="Glyco_hydro_31_AS"/>
</dbReference>
<keyword evidence="2 4" id="KW-0378">Hydrolase</keyword>
<dbReference type="Gene3D" id="2.60.40.1180">
    <property type="entry name" value="Golgi alpha-mannosidase II"/>
    <property type="match status" value="2"/>
</dbReference>
<dbReference type="AlphaFoldDB" id="A0A934N9C0"/>
<dbReference type="SUPFAM" id="SSF74650">
    <property type="entry name" value="Galactose mutarotase-like"/>
    <property type="match status" value="1"/>
</dbReference>
<keyword evidence="9" id="KW-1185">Reference proteome</keyword>
<evidence type="ECO:0000313" key="9">
    <source>
        <dbReference type="Proteomes" id="UP000612893"/>
    </source>
</evidence>